<dbReference type="KEGG" id="pbk:Back11_62580"/>
<dbReference type="SUPFAM" id="SSF46894">
    <property type="entry name" value="C-terminal effector domain of the bipartite response regulators"/>
    <property type="match status" value="1"/>
</dbReference>
<dbReference type="Proteomes" id="UP000275368">
    <property type="component" value="Chromosome"/>
</dbReference>
<dbReference type="SMART" id="SM00448">
    <property type="entry name" value="REC"/>
    <property type="match status" value="1"/>
</dbReference>
<dbReference type="PRINTS" id="PR00038">
    <property type="entry name" value="HTHLUXR"/>
</dbReference>
<dbReference type="SUPFAM" id="SSF52172">
    <property type="entry name" value="CheY-like"/>
    <property type="match status" value="1"/>
</dbReference>
<keyword evidence="2" id="KW-0902">Two-component regulatory system</keyword>
<dbReference type="Gene3D" id="1.10.10.10">
    <property type="entry name" value="Winged helix-like DNA-binding domain superfamily/Winged helix DNA-binding domain"/>
    <property type="match status" value="1"/>
</dbReference>
<dbReference type="GO" id="GO:0006355">
    <property type="term" value="P:regulation of DNA-templated transcription"/>
    <property type="evidence" value="ECO:0007669"/>
    <property type="project" value="InterPro"/>
</dbReference>
<dbReference type="InterPro" id="IPR001789">
    <property type="entry name" value="Sig_transdc_resp-reg_receiver"/>
</dbReference>
<name>A0A3G9JIV5_9BACL</name>
<dbReference type="PANTHER" id="PTHR43214">
    <property type="entry name" value="TWO-COMPONENT RESPONSE REGULATOR"/>
    <property type="match status" value="1"/>
</dbReference>
<sequence length="256" mass="28335">MSMTEQIRVLLADDHPHGREGMREIVGMDASFIIIGEAENGEQATVMAAELRPQLILMDINMPVMNGMEATQMIKTIDPQIKIIMVTVSDDISDLFEAIKRGAQGYLLKNLSPSAWLEYLRAVAVDEAPLSKELAFRMLQEFNSGRNEQVKTDASHSDKGKKAKIPAAALPLNAGSDLTIPTSNNSAGLGKTPLTQREREVLEQVAAGHSNRQIAEAFMISEHTIKNHLKNILQKLHLDNRVQLTRYALEKGLLDK</sequence>
<dbReference type="Gene3D" id="3.40.50.2300">
    <property type="match status" value="1"/>
</dbReference>
<evidence type="ECO:0000313" key="7">
    <source>
        <dbReference type="Proteomes" id="UP000275368"/>
    </source>
</evidence>
<dbReference type="InterPro" id="IPR036388">
    <property type="entry name" value="WH-like_DNA-bd_sf"/>
</dbReference>
<dbReference type="GO" id="GO:0000160">
    <property type="term" value="P:phosphorelay signal transduction system"/>
    <property type="evidence" value="ECO:0007669"/>
    <property type="project" value="UniProtKB-KW"/>
</dbReference>
<accession>A0A3G9JIV5</accession>
<evidence type="ECO:0000256" key="5">
    <source>
        <dbReference type="ARBA" id="ARBA00023163"/>
    </source>
</evidence>
<keyword evidence="7" id="KW-1185">Reference proteome</keyword>
<dbReference type="InterPro" id="IPR000792">
    <property type="entry name" value="Tscrpt_reg_LuxR_C"/>
</dbReference>
<protein>
    <submittedName>
        <fullName evidence="6">Transcriptional regulatory protein DegU</fullName>
    </submittedName>
</protein>
<dbReference type="EMBL" id="AP019308">
    <property type="protein sequence ID" value="BBH24913.1"/>
    <property type="molecule type" value="Genomic_DNA"/>
</dbReference>
<dbReference type="GO" id="GO:0003677">
    <property type="term" value="F:DNA binding"/>
    <property type="evidence" value="ECO:0007669"/>
    <property type="project" value="UniProtKB-KW"/>
</dbReference>
<dbReference type="InterPro" id="IPR011006">
    <property type="entry name" value="CheY-like_superfamily"/>
</dbReference>
<dbReference type="Pfam" id="PF00196">
    <property type="entry name" value="GerE"/>
    <property type="match status" value="1"/>
</dbReference>
<dbReference type="PROSITE" id="PS50110">
    <property type="entry name" value="RESPONSE_REGULATORY"/>
    <property type="match status" value="1"/>
</dbReference>
<dbReference type="SMART" id="SM00421">
    <property type="entry name" value="HTH_LUXR"/>
    <property type="match status" value="1"/>
</dbReference>
<dbReference type="CDD" id="cd17535">
    <property type="entry name" value="REC_NarL-like"/>
    <property type="match status" value="1"/>
</dbReference>
<keyword evidence="5" id="KW-0804">Transcription</keyword>
<keyword evidence="3" id="KW-0805">Transcription regulation</keyword>
<dbReference type="Pfam" id="PF00072">
    <property type="entry name" value="Response_reg"/>
    <property type="match status" value="1"/>
</dbReference>
<evidence type="ECO:0000256" key="1">
    <source>
        <dbReference type="ARBA" id="ARBA00022553"/>
    </source>
</evidence>
<keyword evidence="1" id="KW-0597">Phosphoprotein</keyword>
<evidence type="ECO:0000256" key="2">
    <source>
        <dbReference type="ARBA" id="ARBA00023012"/>
    </source>
</evidence>
<dbReference type="PROSITE" id="PS50043">
    <property type="entry name" value="HTH_LUXR_2"/>
    <property type="match status" value="1"/>
</dbReference>
<organism evidence="6 7">
    <name type="scientific">Paenibacillus baekrokdamisoli</name>
    <dbReference type="NCBI Taxonomy" id="1712516"/>
    <lineage>
        <taxon>Bacteria</taxon>
        <taxon>Bacillati</taxon>
        <taxon>Bacillota</taxon>
        <taxon>Bacilli</taxon>
        <taxon>Bacillales</taxon>
        <taxon>Paenibacillaceae</taxon>
        <taxon>Paenibacillus</taxon>
    </lineage>
</organism>
<dbReference type="PROSITE" id="PS00622">
    <property type="entry name" value="HTH_LUXR_1"/>
    <property type="match status" value="1"/>
</dbReference>
<keyword evidence="4" id="KW-0238">DNA-binding</keyword>
<dbReference type="CDD" id="cd06170">
    <property type="entry name" value="LuxR_C_like"/>
    <property type="match status" value="1"/>
</dbReference>
<dbReference type="PANTHER" id="PTHR43214:SF43">
    <property type="entry name" value="TWO-COMPONENT RESPONSE REGULATOR"/>
    <property type="match status" value="1"/>
</dbReference>
<dbReference type="InterPro" id="IPR058245">
    <property type="entry name" value="NreC/VraR/RcsB-like_REC"/>
</dbReference>
<dbReference type="InterPro" id="IPR039420">
    <property type="entry name" value="WalR-like"/>
</dbReference>
<proteinExistence type="predicted"/>
<dbReference type="AlphaFoldDB" id="A0A3G9JIV5"/>
<reference evidence="6 7" key="1">
    <citation type="submission" date="2018-11" db="EMBL/GenBank/DDBJ databases">
        <title>Complete genome sequence of Paenibacillus baekrokdamisoli strain KCTC 33723.</title>
        <authorList>
            <person name="Kang S.W."/>
            <person name="Lee K.C."/>
            <person name="Kim K.K."/>
            <person name="Kim J.S."/>
            <person name="Kim D.S."/>
            <person name="Ko S.H."/>
            <person name="Yang S.H."/>
            <person name="Lee J.S."/>
        </authorList>
    </citation>
    <scope>NUCLEOTIDE SEQUENCE [LARGE SCALE GENOMIC DNA]</scope>
    <source>
        <strain evidence="6 7">KCTC 33723</strain>
    </source>
</reference>
<evidence type="ECO:0000256" key="3">
    <source>
        <dbReference type="ARBA" id="ARBA00023015"/>
    </source>
</evidence>
<dbReference type="InterPro" id="IPR016032">
    <property type="entry name" value="Sig_transdc_resp-reg_C-effctor"/>
</dbReference>
<gene>
    <name evidence="6" type="primary">degU_2</name>
    <name evidence="6" type="ORF">Back11_62580</name>
</gene>
<evidence type="ECO:0000313" key="6">
    <source>
        <dbReference type="EMBL" id="BBH24913.1"/>
    </source>
</evidence>
<evidence type="ECO:0000256" key="4">
    <source>
        <dbReference type="ARBA" id="ARBA00023125"/>
    </source>
</evidence>